<dbReference type="OrthoDB" id="9815690at2"/>
<protein>
    <recommendedName>
        <fullName evidence="5 9">Trehalose-6-phosphate synthase</fullName>
        <ecNumber evidence="4 9">2.4.1.15</ecNumber>
    </recommendedName>
    <alternativeName>
        <fullName evidence="9">Osmoregulatory trehalose synthesis protein A</fullName>
    </alternativeName>
    <alternativeName>
        <fullName evidence="9">UDP-glucose-glucosephosphate glucosyltransferase</fullName>
    </alternativeName>
</protein>
<accession>A0A4R2GYU4</accession>
<comment type="caution">
    <text evidence="10">The sequence shown here is derived from an EMBL/GenBank/DDBJ whole genome shotgun (WGS) entry which is preliminary data.</text>
</comment>
<dbReference type="Gene3D" id="3.40.50.2000">
    <property type="entry name" value="Glycogen Phosphorylase B"/>
    <property type="match status" value="2"/>
</dbReference>
<evidence type="ECO:0000313" key="10">
    <source>
        <dbReference type="EMBL" id="TCO16307.1"/>
    </source>
</evidence>
<reference evidence="10 11" key="1">
    <citation type="submission" date="2019-03" db="EMBL/GenBank/DDBJ databases">
        <title>Genomic Encyclopedia of Type Strains, Phase IV (KMG-IV): sequencing the most valuable type-strain genomes for metagenomic binning, comparative biology and taxonomic classification.</title>
        <authorList>
            <person name="Goeker M."/>
        </authorList>
    </citation>
    <scope>NUCLEOTIDE SEQUENCE [LARGE SCALE GENOMIC DNA]</scope>
    <source>
        <strain evidence="10 11">DSM 22958</strain>
    </source>
</reference>
<evidence type="ECO:0000256" key="7">
    <source>
        <dbReference type="ARBA" id="ARBA00022679"/>
    </source>
</evidence>
<dbReference type="PANTHER" id="PTHR10788">
    <property type="entry name" value="TREHALOSE-6-PHOSPHATE SYNTHASE"/>
    <property type="match status" value="1"/>
</dbReference>
<evidence type="ECO:0000256" key="1">
    <source>
        <dbReference type="ARBA" id="ARBA00005199"/>
    </source>
</evidence>
<comment type="similarity">
    <text evidence="2 9">Belongs to the glycosyltransferase 20 family.</text>
</comment>
<evidence type="ECO:0000256" key="4">
    <source>
        <dbReference type="ARBA" id="ARBA00012538"/>
    </source>
</evidence>
<evidence type="ECO:0000256" key="5">
    <source>
        <dbReference type="ARBA" id="ARBA00018539"/>
    </source>
</evidence>
<comment type="pathway">
    <text evidence="1 9">Glycan biosynthesis; trehalose biosynthesis.</text>
</comment>
<keyword evidence="6 9" id="KW-0328">Glycosyltransferase</keyword>
<dbReference type="Pfam" id="PF00982">
    <property type="entry name" value="Glyco_transf_20"/>
    <property type="match status" value="1"/>
</dbReference>
<dbReference type="UniPathway" id="UPA00299"/>
<comment type="catalytic activity">
    <reaction evidence="8 9">
        <text>D-glucose 6-phosphate + UDP-alpha-D-glucose = alpha,alpha-trehalose 6-phosphate + UDP + H(+)</text>
        <dbReference type="Rhea" id="RHEA:18889"/>
        <dbReference type="ChEBI" id="CHEBI:15378"/>
        <dbReference type="ChEBI" id="CHEBI:58223"/>
        <dbReference type="ChEBI" id="CHEBI:58429"/>
        <dbReference type="ChEBI" id="CHEBI:58885"/>
        <dbReference type="ChEBI" id="CHEBI:61548"/>
        <dbReference type="EC" id="2.4.1.15"/>
    </reaction>
</comment>
<comment type="function">
    <text evidence="9">Probably involved in the osmoprotection via the biosynthesis of trehalose. Catalyzes the transfer of glucose from UDP-alpha-D-glucose (UDP-Glc) to D-glucose 6-phosphate (Glc-6-P) to form trehalose-6-phosphate. Acts with retention of the anomeric configuration of the UDP-sugar donor.</text>
</comment>
<dbReference type="CDD" id="cd03788">
    <property type="entry name" value="GT20_TPS"/>
    <property type="match status" value="1"/>
</dbReference>
<comment type="subunit">
    <text evidence="3 9">Homotetramer.</text>
</comment>
<dbReference type="Proteomes" id="UP000294881">
    <property type="component" value="Unassembled WGS sequence"/>
</dbReference>
<dbReference type="PANTHER" id="PTHR10788:SF106">
    <property type="entry name" value="BCDNA.GH08860"/>
    <property type="match status" value="1"/>
</dbReference>
<dbReference type="InterPro" id="IPR012766">
    <property type="entry name" value="Trehalose_OtsA"/>
</dbReference>
<proteinExistence type="inferred from homology"/>
<dbReference type="RefSeq" id="WP_132002555.1">
    <property type="nucleotide sequence ID" value="NZ_JBHUNN010000002.1"/>
</dbReference>
<dbReference type="InterPro" id="IPR001830">
    <property type="entry name" value="Glyco_trans_20"/>
</dbReference>
<keyword evidence="7 9" id="KW-0808">Transferase</keyword>
<evidence type="ECO:0000256" key="9">
    <source>
        <dbReference type="RuleBase" id="RU362045"/>
    </source>
</evidence>
<dbReference type="EMBL" id="SLWL01000001">
    <property type="protein sequence ID" value="TCO16307.1"/>
    <property type="molecule type" value="Genomic_DNA"/>
</dbReference>
<gene>
    <name evidence="10" type="ORF">EV666_101562</name>
</gene>
<evidence type="ECO:0000256" key="6">
    <source>
        <dbReference type="ARBA" id="ARBA00022676"/>
    </source>
</evidence>
<keyword evidence="11" id="KW-1185">Reference proteome</keyword>
<evidence type="ECO:0000256" key="2">
    <source>
        <dbReference type="ARBA" id="ARBA00008799"/>
    </source>
</evidence>
<organism evidence="10 11">
    <name type="scientific">Camelimonas lactis</name>
    <dbReference type="NCBI Taxonomy" id="659006"/>
    <lineage>
        <taxon>Bacteria</taxon>
        <taxon>Pseudomonadati</taxon>
        <taxon>Pseudomonadota</taxon>
        <taxon>Alphaproteobacteria</taxon>
        <taxon>Hyphomicrobiales</taxon>
        <taxon>Chelatococcaceae</taxon>
        <taxon>Camelimonas</taxon>
    </lineage>
</organism>
<evidence type="ECO:0000313" key="11">
    <source>
        <dbReference type="Proteomes" id="UP000294881"/>
    </source>
</evidence>
<dbReference type="NCBIfam" id="TIGR02400">
    <property type="entry name" value="trehalose_OtsA"/>
    <property type="match status" value="1"/>
</dbReference>
<evidence type="ECO:0000256" key="3">
    <source>
        <dbReference type="ARBA" id="ARBA00011881"/>
    </source>
</evidence>
<dbReference type="SUPFAM" id="SSF53756">
    <property type="entry name" value="UDP-Glycosyltransferase/glycogen phosphorylase"/>
    <property type="match status" value="1"/>
</dbReference>
<dbReference type="EC" id="2.4.1.15" evidence="4 9"/>
<sequence>MSRLIVVSNRVAAPTGGKPQAGGLAVAVHAALKNRPGLWYGWSGRVTENPDRHPHVMQRGGISYAVTDLSSADYQEYYSGFANRVLWPILHYRVDLAEFSRLDLSGYMRVNEWFARQVSEILEPDDVVWVHDYHMMPLARFLRKRGHNNRMGFFLHIPLPPPEILHALPHHADVVGALTDFDLVGFQTPNDRDNFARYLQEAGGVGRMGNSQFDINGRRVQLGAFPVGIDTGIMMKAARRASSSRFVRELKGSLGNAAMLVGVDRLDYSKGIAGRLDAYERFLAENPEWRGKVSYVQITPKSRSDIPEYMDMDRQVSEKVGHINGAWGDVSWTPIRYINQSYSRTALATIYRCARVGLVTPLRDGMNLVAKEYVASQDPNDPGVLILSRFAGAVRDLREGALVVNPHEIEGMAAAIRQALDMPLEERKARYLRMIRVLRNQDINAWAADFLEALEQPPLRRSLTANLRAMFM</sequence>
<dbReference type="GO" id="GO:0003825">
    <property type="term" value="F:alpha,alpha-trehalose-phosphate synthase (UDP-forming) activity"/>
    <property type="evidence" value="ECO:0007669"/>
    <property type="project" value="UniProtKB-UniRule"/>
</dbReference>
<dbReference type="AlphaFoldDB" id="A0A4R2GYU4"/>
<evidence type="ECO:0000256" key="8">
    <source>
        <dbReference type="ARBA" id="ARBA00048039"/>
    </source>
</evidence>
<name>A0A4R2GYU4_9HYPH</name>
<dbReference type="GO" id="GO:0005992">
    <property type="term" value="P:trehalose biosynthetic process"/>
    <property type="evidence" value="ECO:0007669"/>
    <property type="project" value="UniProtKB-UniRule"/>
</dbReference>